<feature type="signal peptide" evidence="12">
    <location>
        <begin position="1"/>
        <end position="23"/>
    </location>
</feature>
<evidence type="ECO:0000256" key="12">
    <source>
        <dbReference type="SAM" id="SignalP"/>
    </source>
</evidence>
<dbReference type="GO" id="GO:0030246">
    <property type="term" value="F:carbohydrate binding"/>
    <property type="evidence" value="ECO:0007669"/>
    <property type="project" value="UniProtKB-KW"/>
</dbReference>
<evidence type="ECO:0000256" key="11">
    <source>
        <dbReference type="SAM" id="Phobius"/>
    </source>
</evidence>
<dbReference type="InterPro" id="IPR000742">
    <property type="entry name" value="EGF"/>
</dbReference>
<keyword evidence="3 11" id="KW-0812">Transmembrane</keyword>
<dbReference type="GO" id="GO:0016020">
    <property type="term" value="C:membrane"/>
    <property type="evidence" value="ECO:0007669"/>
    <property type="project" value="UniProtKB-SubCell"/>
</dbReference>
<evidence type="ECO:0000259" key="14">
    <source>
        <dbReference type="SMART" id="SM00181"/>
    </source>
</evidence>
<feature type="domain" description="EGF-like" evidence="14">
    <location>
        <begin position="341"/>
        <end position="376"/>
    </location>
</feature>
<dbReference type="InterPro" id="IPR001881">
    <property type="entry name" value="EGF-like_Ca-bd_dom"/>
</dbReference>
<feature type="chain" id="PRO_5026668297" description="Thrombomodulin" evidence="12">
    <location>
        <begin position="24"/>
        <end position="476"/>
    </location>
</feature>
<keyword evidence="15" id="KW-1185">Reference proteome</keyword>
<dbReference type="InterPro" id="IPR009030">
    <property type="entry name" value="Growth_fac_rcpt_cys_sf"/>
</dbReference>
<dbReference type="SUPFAM" id="SSF57196">
    <property type="entry name" value="EGF/Laminin"/>
    <property type="match status" value="1"/>
</dbReference>
<evidence type="ECO:0000256" key="2">
    <source>
        <dbReference type="ARBA" id="ARBA00019822"/>
    </source>
</evidence>
<protein>
    <recommendedName>
        <fullName evidence="2">Thrombomodulin</fullName>
    </recommendedName>
</protein>
<accession>A0A6J2S7J3</accession>
<dbReference type="InterPro" id="IPR051505">
    <property type="entry name" value="C-type_lectin_domain"/>
</dbReference>
<keyword evidence="5" id="KW-0430">Lectin</keyword>
<sequence length="476" mass="52560">MIPTHAQLICVLFLCGLEETVLCQHGHCTGNQCFAVFQEQEDFPGAQKSCNDNGGQLLNYSSEQVKKILNSLLKGSYWIDLHSTDRSGKCPSISVSTGRDFTVLWEPCRGRLDGFLCQYTIDQPCSGLQAGAGTQVKYTYMDFKVDDLEMFPQGTIAVAGKAGAKYPDSKHLCFSSNWMAAPWNCEVMQGGCEHECNSTTCTCPVGKTLNPNKINCSEGPCDDNPCTGEGEECENTQAGHECICKDGFMEENGACVNVTICEKCEHLLCDPIDGVYTCGCQKGFKVAANEPTKCELICYERDCPAICITDRDKYQCFCPDGYIKDIQDTKNSTPFCTDINECETKQCDHKCENLFGGHKCLCDEGFKLNRDEYTCDPVQKDEEDGSGSTLPLPTPAGAHPAALPSYIKTGSVLGITMFLALCAALLCCFIRNLFKRCGKFKLSSLKHSDIDIFYLQQVTTETYKRLSFDKQLKNDS</sequence>
<dbReference type="SMART" id="SM00181">
    <property type="entry name" value="EGF"/>
    <property type="match status" value="5"/>
</dbReference>
<proteinExistence type="predicted"/>
<dbReference type="CDD" id="cd00054">
    <property type="entry name" value="EGF_CA"/>
    <property type="match status" value="1"/>
</dbReference>
<evidence type="ECO:0000256" key="7">
    <source>
        <dbReference type="ARBA" id="ARBA00023136"/>
    </source>
</evidence>
<dbReference type="GO" id="GO:0005509">
    <property type="term" value="F:calcium ion binding"/>
    <property type="evidence" value="ECO:0007669"/>
    <property type="project" value="InterPro"/>
</dbReference>
<dbReference type="GeneID" id="115028860"/>
<feature type="domain" description="EGF-like calcium-binding" evidence="13">
    <location>
        <begin position="213"/>
        <end position="256"/>
    </location>
</feature>
<dbReference type="PANTHER" id="PTHR14789">
    <property type="entry name" value="CHONDROLECTIN VARIANT CHODLFDELTAE"/>
    <property type="match status" value="1"/>
</dbReference>
<dbReference type="OrthoDB" id="4062651at2759"/>
<feature type="transmembrane region" description="Helical" evidence="11">
    <location>
        <begin position="412"/>
        <end position="434"/>
    </location>
</feature>
<evidence type="ECO:0000256" key="9">
    <source>
        <dbReference type="ARBA" id="ARBA00045242"/>
    </source>
</evidence>
<dbReference type="KEGG" id="cgob:115028860"/>
<feature type="domain" description="EGF-like" evidence="14">
    <location>
        <begin position="297"/>
        <end position="337"/>
    </location>
</feature>
<dbReference type="AlphaFoldDB" id="A0A6J2S7J3"/>
<dbReference type="InParanoid" id="A0A6J2S7J3"/>
<dbReference type="SMART" id="SM00179">
    <property type="entry name" value="EGF_CA"/>
    <property type="match status" value="3"/>
</dbReference>
<dbReference type="InterPro" id="IPR016186">
    <property type="entry name" value="C-type_lectin-like/link_sf"/>
</dbReference>
<dbReference type="Proteomes" id="UP000504630">
    <property type="component" value="Chromosome 24"/>
</dbReference>
<keyword evidence="7 11" id="KW-0472">Membrane</keyword>
<dbReference type="RefSeq" id="XP_029318606.1">
    <property type="nucleotide sequence ID" value="XM_029462746.1"/>
</dbReference>
<dbReference type="SUPFAM" id="SSF56436">
    <property type="entry name" value="C-type lectin-like"/>
    <property type="match status" value="1"/>
</dbReference>
<feature type="domain" description="EGF-like" evidence="14">
    <location>
        <begin position="184"/>
        <end position="217"/>
    </location>
</feature>
<evidence type="ECO:0000256" key="5">
    <source>
        <dbReference type="ARBA" id="ARBA00022734"/>
    </source>
</evidence>
<dbReference type="GO" id="GO:0004888">
    <property type="term" value="F:transmembrane signaling receptor activity"/>
    <property type="evidence" value="ECO:0007669"/>
    <property type="project" value="InterPro"/>
</dbReference>
<evidence type="ECO:0000256" key="4">
    <source>
        <dbReference type="ARBA" id="ARBA00022729"/>
    </source>
</evidence>
<dbReference type="Pfam" id="PF09064">
    <property type="entry name" value="EGF_Tme5"/>
    <property type="match status" value="1"/>
</dbReference>
<feature type="domain" description="EGF-like calcium-binding" evidence="13">
    <location>
        <begin position="261"/>
        <end position="295"/>
    </location>
</feature>
<dbReference type="SUPFAM" id="SSF57184">
    <property type="entry name" value="Growth factor receptor domain"/>
    <property type="match status" value="1"/>
</dbReference>
<evidence type="ECO:0000256" key="3">
    <source>
        <dbReference type="ARBA" id="ARBA00022692"/>
    </source>
</evidence>
<keyword evidence="6 11" id="KW-1133">Transmembrane helix</keyword>
<keyword evidence="8" id="KW-1015">Disulfide bond</keyword>
<comment type="subcellular location">
    <subcellularLocation>
        <location evidence="1">Membrane</location>
        <topology evidence="1">Single-pass type I membrane protein</topology>
    </subcellularLocation>
</comment>
<dbReference type="InterPro" id="IPR016187">
    <property type="entry name" value="CTDL_fold"/>
</dbReference>
<evidence type="ECO:0000259" key="13">
    <source>
        <dbReference type="SMART" id="SM00179"/>
    </source>
</evidence>
<dbReference type="InterPro" id="IPR015149">
    <property type="entry name" value="Tme5_EGF-like"/>
</dbReference>
<evidence type="ECO:0000256" key="10">
    <source>
        <dbReference type="ARBA" id="ARBA00046453"/>
    </source>
</evidence>
<dbReference type="PANTHER" id="PTHR14789:SF9">
    <property type="entry name" value="THROMBOMODULIN"/>
    <property type="match status" value="1"/>
</dbReference>
<comment type="function">
    <text evidence="9">Endothelial cell receptor that plays a critical role in regulating several physiological processes including hemostasis, coagulation, fibrinolysis, inflammation, and angiogenesis. Acts as a cofactor for thrombin activation of protein C/PROC on the surface of vascular endothelial cells leading to initiation of the activated protein C anticoagulant pathway. Also accelerates the activation of the plasma carboxypeptidase B2/CPB2, which catalyzes removal of C-terminal basic amino acids from its substrates including kinins or anaphylatoxins leading to fibrinolysis inhibition. Plays critical protective roles in changing the cleavage specificity of protease-activated receptor 1/PAR1, inhibiting endothelial cell permeability and inflammation. Suppresses inflammation distinctly from its anticoagulant cofactor activity by sequestering HMGB1 thereby preventing it from engaging cellular receptors such as RAGE and contributing to the inflammatory response.</text>
</comment>
<evidence type="ECO:0000256" key="8">
    <source>
        <dbReference type="ARBA" id="ARBA00023157"/>
    </source>
</evidence>
<feature type="domain" description="EGF-like" evidence="14">
    <location>
        <begin position="260"/>
        <end position="295"/>
    </location>
</feature>
<evidence type="ECO:0000313" key="15">
    <source>
        <dbReference type="Proteomes" id="UP000504630"/>
    </source>
</evidence>
<name>A0A6J2S7J3_COTGO</name>
<gene>
    <name evidence="16" type="primary">LOC115028860</name>
</gene>
<evidence type="ECO:0000313" key="16">
    <source>
        <dbReference type="RefSeq" id="XP_029318606.1"/>
    </source>
</evidence>
<evidence type="ECO:0000256" key="1">
    <source>
        <dbReference type="ARBA" id="ARBA00004479"/>
    </source>
</evidence>
<keyword evidence="4 12" id="KW-0732">Signal</keyword>
<comment type="subunit">
    <text evidence="10">Interacts with ITGAL, ITGAM and ITGB2. Interacts with thrombin/F2; this interaction switches the specificity of thrombin from a procoagulant to an anticoagulant and antifibrinolytic protease. Interacts with ANGP1 and ANGP2; these interactions significantly inhibit the generation of activated PC and TAFIa/CPB2 by the thrombin/thrombomodulin complex. Interacts with PF4; this interaction enhances generation of activated protein C. Interacts with HMGB1; this interaction inhibits HMGB1 inflammatory activity.</text>
</comment>
<dbReference type="Gene3D" id="3.10.100.10">
    <property type="entry name" value="Mannose-Binding Protein A, subunit A"/>
    <property type="match status" value="1"/>
</dbReference>
<reference evidence="16" key="1">
    <citation type="submission" date="2025-08" db="UniProtKB">
        <authorList>
            <consortium name="RefSeq"/>
        </authorList>
    </citation>
    <scope>IDENTIFICATION</scope>
</reference>
<feature type="domain" description="EGF-like calcium-binding" evidence="13">
    <location>
        <begin position="338"/>
        <end position="376"/>
    </location>
</feature>
<feature type="domain" description="EGF-like" evidence="14">
    <location>
        <begin position="220"/>
        <end position="256"/>
    </location>
</feature>
<evidence type="ECO:0000256" key="6">
    <source>
        <dbReference type="ARBA" id="ARBA00022989"/>
    </source>
</evidence>
<dbReference type="Gene3D" id="2.10.25.10">
    <property type="entry name" value="Laminin"/>
    <property type="match status" value="2"/>
</dbReference>
<organism evidence="15 16">
    <name type="scientific">Cottoperca gobio</name>
    <name type="common">Frogmouth</name>
    <name type="synonym">Aphritis gobio</name>
    <dbReference type="NCBI Taxonomy" id="56716"/>
    <lineage>
        <taxon>Eukaryota</taxon>
        <taxon>Metazoa</taxon>
        <taxon>Chordata</taxon>
        <taxon>Craniata</taxon>
        <taxon>Vertebrata</taxon>
        <taxon>Euteleostomi</taxon>
        <taxon>Actinopterygii</taxon>
        <taxon>Neopterygii</taxon>
        <taxon>Teleostei</taxon>
        <taxon>Neoteleostei</taxon>
        <taxon>Acanthomorphata</taxon>
        <taxon>Eupercaria</taxon>
        <taxon>Perciformes</taxon>
        <taxon>Notothenioidei</taxon>
        <taxon>Bovichtidae</taxon>
        <taxon>Cottoperca</taxon>
    </lineage>
</organism>